<keyword evidence="1" id="KW-0812">Transmembrane</keyword>
<feature type="transmembrane region" description="Helical" evidence="1">
    <location>
        <begin position="65"/>
        <end position="85"/>
    </location>
</feature>
<comment type="caution">
    <text evidence="2">The sequence shown here is derived from an EMBL/GenBank/DDBJ whole genome shotgun (WGS) entry which is preliminary data.</text>
</comment>
<feature type="transmembrane region" description="Helical" evidence="1">
    <location>
        <begin position="42"/>
        <end position="59"/>
    </location>
</feature>
<reference evidence="2" key="1">
    <citation type="journal article" date="2014" name="Front. Microbiol.">
        <title>High frequency of phylogenetically diverse reductive dehalogenase-homologous genes in deep subseafloor sedimentary metagenomes.</title>
        <authorList>
            <person name="Kawai M."/>
            <person name="Futagami T."/>
            <person name="Toyoda A."/>
            <person name="Takaki Y."/>
            <person name="Nishi S."/>
            <person name="Hori S."/>
            <person name="Arai W."/>
            <person name="Tsubouchi T."/>
            <person name="Morono Y."/>
            <person name="Uchiyama I."/>
            <person name="Ito T."/>
            <person name="Fujiyama A."/>
            <person name="Inagaki F."/>
            <person name="Takami H."/>
        </authorList>
    </citation>
    <scope>NUCLEOTIDE SEQUENCE</scope>
    <source>
        <strain evidence="2">Expedition CK06-06</strain>
    </source>
</reference>
<feature type="non-terminal residue" evidence="2">
    <location>
        <position position="1"/>
    </location>
</feature>
<sequence>FAKYNNKNNSTLDEDSETRSNLLDIWRVNPAYRDIDLKRSQIRSLSVLVISILTFYFSYLIFRNLYLAIGITVFFIVGFIFEKLLSVYHNVSKAFYEAVQVEPFEDFDICKLVEDPA</sequence>
<proteinExistence type="predicted"/>
<organism evidence="2">
    <name type="scientific">marine sediment metagenome</name>
    <dbReference type="NCBI Taxonomy" id="412755"/>
    <lineage>
        <taxon>unclassified sequences</taxon>
        <taxon>metagenomes</taxon>
        <taxon>ecological metagenomes</taxon>
    </lineage>
</organism>
<feature type="non-terminal residue" evidence="2">
    <location>
        <position position="117"/>
    </location>
</feature>
<keyword evidence="1" id="KW-1133">Transmembrane helix</keyword>
<name>X1RUY8_9ZZZZ</name>
<evidence type="ECO:0000313" key="2">
    <source>
        <dbReference type="EMBL" id="GAI84567.1"/>
    </source>
</evidence>
<protein>
    <submittedName>
        <fullName evidence="2">Uncharacterized protein</fullName>
    </submittedName>
</protein>
<keyword evidence="1" id="KW-0472">Membrane</keyword>
<evidence type="ECO:0000256" key="1">
    <source>
        <dbReference type="SAM" id="Phobius"/>
    </source>
</evidence>
<dbReference type="EMBL" id="BARW01005932">
    <property type="protein sequence ID" value="GAI84567.1"/>
    <property type="molecule type" value="Genomic_DNA"/>
</dbReference>
<gene>
    <name evidence="2" type="ORF">S12H4_12447</name>
</gene>
<dbReference type="AlphaFoldDB" id="X1RUY8"/>
<accession>X1RUY8</accession>